<dbReference type="NCBIfam" id="TIGR00254">
    <property type="entry name" value="GGDEF"/>
    <property type="match status" value="1"/>
</dbReference>
<dbReference type="SUPFAM" id="SSF141868">
    <property type="entry name" value="EAL domain-like"/>
    <property type="match status" value="1"/>
</dbReference>
<dbReference type="SUPFAM" id="SSF55785">
    <property type="entry name" value="PYP-like sensor domain (PAS domain)"/>
    <property type="match status" value="2"/>
</dbReference>
<dbReference type="EMBL" id="CP017253">
    <property type="protein sequence ID" value="AOR23366.1"/>
    <property type="molecule type" value="Genomic_DNA"/>
</dbReference>
<feature type="domain" description="GGDEF" evidence="8">
    <location>
        <begin position="398"/>
        <end position="524"/>
    </location>
</feature>
<dbReference type="Gene3D" id="3.30.450.20">
    <property type="entry name" value="PAS domain"/>
    <property type="match status" value="2"/>
</dbReference>
<evidence type="ECO:0000259" key="8">
    <source>
        <dbReference type="PROSITE" id="PS50887"/>
    </source>
</evidence>
<dbReference type="SMART" id="SM00448">
    <property type="entry name" value="REC"/>
    <property type="match status" value="1"/>
</dbReference>
<dbReference type="Pfam" id="PF00563">
    <property type="entry name" value="EAL"/>
    <property type="match status" value="1"/>
</dbReference>
<proteinExistence type="predicted"/>
<dbReference type="GO" id="GO:0000160">
    <property type="term" value="P:phosphorelay signal transduction system"/>
    <property type="evidence" value="ECO:0007669"/>
    <property type="project" value="InterPro"/>
</dbReference>
<dbReference type="OrthoDB" id="9805474at2"/>
<dbReference type="SUPFAM" id="SSF52172">
    <property type="entry name" value="CheY-like"/>
    <property type="match status" value="1"/>
</dbReference>
<dbReference type="SUPFAM" id="SSF55073">
    <property type="entry name" value="Nucleotide cyclase"/>
    <property type="match status" value="1"/>
</dbReference>
<dbReference type="InterPro" id="IPR000160">
    <property type="entry name" value="GGDEF_dom"/>
</dbReference>
<dbReference type="AlphaFoldDB" id="A0A1D7XJ72"/>
<dbReference type="InterPro" id="IPR000014">
    <property type="entry name" value="PAS"/>
</dbReference>
<dbReference type="InterPro" id="IPR001789">
    <property type="entry name" value="Sig_transdc_resp-reg_receiver"/>
</dbReference>
<dbReference type="PROSITE" id="PS50887">
    <property type="entry name" value="GGDEF"/>
    <property type="match status" value="1"/>
</dbReference>
<feature type="domain" description="EAL" evidence="7">
    <location>
        <begin position="533"/>
        <end position="786"/>
    </location>
</feature>
<dbReference type="SMART" id="SM00267">
    <property type="entry name" value="GGDEF"/>
    <property type="match status" value="1"/>
</dbReference>
<dbReference type="PANTHER" id="PTHR44757:SF2">
    <property type="entry name" value="BIOFILM ARCHITECTURE MAINTENANCE PROTEIN MBAA"/>
    <property type="match status" value="1"/>
</dbReference>
<dbReference type="SMART" id="SM00052">
    <property type="entry name" value="EAL"/>
    <property type="match status" value="1"/>
</dbReference>
<dbReference type="InterPro" id="IPR043128">
    <property type="entry name" value="Rev_trsase/Diguanyl_cyclase"/>
</dbReference>
<dbReference type="CDD" id="cd01948">
    <property type="entry name" value="EAL"/>
    <property type="match status" value="1"/>
</dbReference>
<feature type="domain" description="PAC" evidence="6">
    <location>
        <begin position="318"/>
        <end position="371"/>
    </location>
</feature>
<dbReference type="InterPro" id="IPR000700">
    <property type="entry name" value="PAS-assoc_C"/>
</dbReference>
<comment type="function">
    <text evidence="2">May play the central regulatory role in sporulation. It may be an element of the effector pathway responsible for the activation of sporulation genes in response to nutritional stress. Spo0A may act in concert with spo0H (a sigma factor) to control the expression of some genes that are critical to the sporulation process.</text>
</comment>
<evidence type="ECO:0000256" key="2">
    <source>
        <dbReference type="ARBA" id="ARBA00024867"/>
    </source>
</evidence>
<name>A0A1D7XJ72_9CLOT</name>
<dbReference type="Gene3D" id="3.40.50.2300">
    <property type="match status" value="1"/>
</dbReference>
<sequence>MDKRQLVVISNNAETFLKIFDKAKENGFKISFCKNVNEVIKLNKNIIIIDTIIGDEEVIRSIKKLKSEFLKVKLGIIICTDKENIENLKKYVEKGADDYILKPFTTGELELRLTNQIKLMRAEKNSKMKDIQFNALLNNTPFMAWFKDKDSNYIKVNNEFMEHSGKTMEEIKGKGDHYVWSGMVGDRCREFDLEVMNKRTQVVFDEIITGKKGIKQFDMYKAPVLDEFNEVIGTIGIARDITDLKNKDAKLQILMDNLPFPVWLTDTEARYVNGNKKFLDYFNLDMDKLIGNFPNEFFEEDTVTSIYMENNEIMKSKKTKKFESTIKVNGEIRYIEIYKTPVLDIGNEVIGITCALIDITEFKEAQKKIKKQAFTDELTKIFNRRALYDYMKGKHDYRKIGMMLIDIDDFKNINDYYGHNFGDKVIIYVANELKKICKDAFICRFGGDEFLVVFKDVKDEEIICKKAKKILEKIHIFKEHDFSVSIGIAMGNEGADINRLLIKVDLAMYKSKELGKNRFMIYTDELEAEKNLTLNIEKDLKYAIVKNEVRVFYQPQYTIDKKLKGFEALFRWQSKKYANVPVIKIIEVMESTNLIIDMGYYIMGQACKFAKKINLNRKEKIIVSINISAIQIMERDFIKKVKSIIDETGVNIKCIGIEITETILVKNIEENIMKIKILKDMGITISLDDFGTGYSSLNYIVNMPLSLIKIDKSFISGMNIKNEYVKLLRLIIASAHSLNLPIVAEGVETEEQLEKLNKMNVDYVQGYLFSKPVEEEKALELLENYK</sequence>
<feature type="domain" description="Response regulatory" evidence="4">
    <location>
        <begin position="1"/>
        <end position="117"/>
    </location>
</feature>
<dbReference type="InterPro" id="IPR011006">
    <property type="entry name" value="CheY-like_superfamily"/>
</dbReference>
<dbReference type="InterPro" id="IPR052155">
    <property type="entry name" value="Biofilm_reg_signaling"/>
</dbReference>
<organism evidence="9 10">
    <name type="scientific">Clostridium taeniosporum</name>
    <dbReference type="NCBI Taxonomy" id="394958"/>
    <lineage>
        <taxon>Bacteria</taxon>
        <taxon>Bacillati</taxon>
        <taxon>Bacillota</taxon>
        <taxon>Clostridia</taxon>
        <taxon>Eubacteriales</taxon>
        <taxon>Clostridiaceae</taxon>
        <taxon>Clostridium</taxon>
    </lineage>
</organism>
<dbReference type="PROSITE" id="PS50110">
    <property type="entry name" value="RESPONSE_REGULATORY"/>
    <property type="match status" value="1"/>
</dbReference>
<dbReference type="CDD" id="cd01949">
    <property type="entry name" value="GGDEF"/>
    <property type="match status" value="1"/>
</dbReference>
<dbReference type="PANTHER" id="PTHR44757">
    <property type="entry name" value="DIGUANYLATE CYCLASE DGCP"/>
    <property type="match status" value="1"/>
</dbReference>
<feature type="domain" description="PAS" evidence="5">
    <location>
        <begin position="247"/>
        <end position="317"/>
    </location>
</feature>
<dbReference type="KEGG" id="ctae:BGI42_06295"/>
<dbReference type="InterPro" id="IPR035919">
    <property type="entry name" value="EAL_sf"/>
</dbReference>
<evidence type="ECO:0000259" key="4">
    <source>
        <dbReference type="PROSITE" id="PS50110"/>
    </source>
</evidence>
<dbReference type="InterPro" id="IPR013656">
    <property type="entry name" value="PAS_4"/>
</dbReference>
<dbReference type="InterPro" id="IPR029787">
    <property type="entry name" value="Nucleotide_cyclase"/>
</dbReference>
<gene>
    <name evidence="9" type="ORF">BGI42_06295</name>
</gene>
<protein>
    <recommendedName>
        <fullName evidence="1">Stage 0 sporulation protein A homolog</fullName>
    </recommendedName>
</protein>
<dbReference type="Gene3D" id="3.30.70.270">
    <property type="match status" value="1"/>
</dbReference>
<feature type="domain" description="PAC" evidence="6">
    <location>
        <begin position="189"/>
        <end position="253"/>
    </location>
</feature>
<reference evidence="10" key="1">
    <citation type="submission" date="2016-09" db="EMBL/GenBank/DDBJ databases">
        <title>Genomics of Clostridium taeniosporum, an organism which forms endospores with ribbon-like appendages.</title>
        <authorList>
            <person name="Walker J.R."/>
        </authorList>
    </citation>
    <scope>NUCLEOTIDE SEQUENCE [LARGE SCALE GENOMIC DNA]</scope>
    <source>
        <strain evidence="10">1/k</strain>
    </source>
</reference>
<dbReference type="Pfam" id="PF00990">
    <property type="entry name" value="GGDEF"/>
    <property type="match status" value="1"/>
</dbReference>
<accession>A0A1D7XJ72</accession>
<evidence type="ECO:0000256" key="1">
    <source>
        <dbReference type="ARBA" id="ARBA00018672"/>
    </source>
</evidence>
<dbReference type="STRING" id="394958.BGI42_06295"/>
<dbReference type="PROSITE" id="PS50113">
    <property type="entry name" value="PAC"/>
    <property type="match status" value="2"/>
</dbReference>
<dbReference type="Proteomes" id="UP000094652">
    <property type="component" value="Chromosome"/>
</dbReference>
<dbReference type="CDD" id="cd00130">
    <property type="entry name" value="PAS"/>
    <property type="match status" value="1"/>
</dbReference>
<feature type="modified residue" description="4-aspartylphosphate" evidence="3">
    <location>
        <position position="50"/>
    </location>
</feature>
<dbReference type="RefSeq" id="WP_069679517.1">
    <property type="nucleotide sequence ID" value="NZ_CP017253.2"/>
</dbReference>
<dbReference type="InterPro" id="IPR035965">
    <property type="entry name" value="PAS-like_dom_sf"/>
</dbReference>
<evidence type="ECO:0000259" key="7">
    <source>
        <dbReference type="PROSITE" id="PS50883"/>
    </source>
</evidence>
<evidence type="ECO:0000259" key="5">
    <source>
        <dbReference type="PROSITE" id="PS50112"/>
    </source>
</evidence>
<evidence type="ECO:0000313" key="10">
    <source>
        <dbReference type="Proteomes" id="UP000094652"/>
    </source>
</evidence>
<dbReference type="PROSITE" id="PS50112">
    <property type="entry name" value="PAS"/>
    <property type="match status" value="1"/>
</dbReference>
<dbReference type="PROSITE" id="PS50883">
    <property type="entry name" value="EAL"/>
    <property type="match status" value="1"/>
</dbReference>
<dbReference type="InterPro" id="IPR001633">
    <property type="entry name" value="EAL_dom"/>
</dbReference>
<dbReference type="Pfam" id="PF08448">
    <property type="entry name" value="PAS_4"/>
    <property type="match status" value="2"/>
</dbReference>
<evidence type="ECO:0000313" key="9">
    <source>
        <dbReference type="EMBL" id="AOR23366.1"/>
    </source>
</evidence>
<dbReference type="Gene3D" id="3.20.20.450">
    <property type="entry name" value="EAL domain"/>
    <property type="match status" value="1"/>
</dbReference>
<evidence type="ECO:0000259" key="6">
    <source>
        <dbReference type="PROSITE" id="PS50113"/>
    </source>
</evidence>
<keyword evidence="3" id="KW-0597">Phosphoprotein</keyword>
<dbReference type="NCBIfam" id="TIGR00229">
    <property type="entry name" value="sensory_box"/>
    <property type="match status" value="2"/>
</dbReference>
<keyword evidence="10" id="KW-1185">Reference proteome</keyword>
<evidence type="ECO:0000256" key="3">
    <source>
        <dbReference type="PROSITE-ProRule" id="PRU00169"/>
    </source>
</evidence>